<evidence type="ECO:0000313" key="5">
    <source>
        <dbReference type="Proteomes" id="UP000199727"/>
    </source>
</evidence>
<evidence type="ECO:0000256" key="2">
    <source>
        <dbReference type="SAM" id="Phobius"/>
    </source>
</evidence>
<dbReference type="InterPro" id="IPR016064">
    <property type="entry name" value="NAD/diacylglycerol_kinase_sf"/>
</dbReference>
<dbReference type="GO" id="GO:0046512">
    <property type="term" value="P:sphingosine biosynthetic process"/>
    <property type="evidence" value="ECO:0007669"/>
    <property type="project" value="TreeGrafter"/>
</dbReference>
<sequence>MKYYVRTATLSHPAHSVVLLALKRLTKSRILFLMFLMYILIPLISLPSGIMTGGDGLLTSISDVLDSSPNPPQDSSTLPQNTFTPLVSLFHSFISASSRSLQGLRMSGNQKQPLHIIVNPAAGQGKGPAFLDEHIIPILNHFQQSYRVYPTTAPLHAGEIGRSILDSRRELEKGGGPVVGGERDEPNVVIVVGGDGTAHELIEGVAIDQQAENEDQGWGRWELIVLPFGTANALYYSLFPPGDPLPDTSILSSLPYRPSPEVTAQILPLVSFLKRSSSPLPLPITLTTLLPALSQPLDVPSETSRNIKPIPTHVVLSTSLHAAILESSEKLREVHPGNERFRIAAQESMGIFFDARARLFGSSARVEGERRVKLGVEQWDPRVGSWVKPFTEHRSLADEDGKGESGIELQGPFAYFTSTATVSRFEPAFVISPLTSLRPSSFSEQSQQDGDGDGDGGGDGEGPRENKNEYIYIIVLRPLRDPYVLSVSSTSSRNDQCERPDRADQGQRWAKRAHEVLGKAYHNGAHIDLTYPLYAMEKKGSISGEGEEEEGWEAGVKGQGEPVVELYRCTAFSWEPTAISQTDRTNEEGSERARLVCADGAIHRIPEGGKAEVGLMVPSEKGGVYVWA</sequence>
<dbReference type="GO" id="GO:0016020">
    <property type="term" value="C:membrane"/>
    <property type="evidence" value="ECO:0007669"/>
    <property type="project" value="TreeGrafter"/>
</dbReference>
<dbReference type="GO" id="GO:0001727">
    <property type="term" value="F:lipid kinase activity"/>
    <property type="evidence" value="ECO:0007669"/>
    <property type="project" value="TreeGrafter"/>
</dbReference>
<evidence type="ECO:0000256" key="1">
    <source>
        <dbReference type="SAM" id="MobiDB-lite"/>
    </source>
</evidence>
<evidence type="ECO:0000313" key="4">
    <source>
        <dbReference type="EMBL" id="OXG18485.1"/>
    </source>
</evidence>
<dbReference type="OrthoDB" id="336240at2759"/>
<evidence type="ECO:0000259" key="3">
    <source>
        <dbReference type="PROSITE" id="PS50146"/>
    </source>
</evidence>
<dbReference type="PANTHER" id="PTHR12358:SF105">
    <property type="entry name" value="DAGKC DOMAIN-CONTAINING PROTEIN"/>
    <property type="match status" value="1"/>
</dbReference>
<feature type="compositionally biased region" description="Polar residues" evidence="1">
    <location>
        <begin position="439"/>
        <end position="448"/>
    </location>
</feature>
<dbReference type="InterPro" id="IPR017438">
    <property type="entry name" value="ATP-NAD_kinase_N"/>
</dbReference>
<dbReference type="GO" id="GO:0005737">
    <property type="term" value="C:cytoplasm"/>
    <property type="evidence" value="ECO:0007669"/>
    <property type="project" value="TreeGrafter"/>
</dbReference>
<dbReference type="EMBL" id="AMKT01000056">
    <property type="protein sequence ID" value="OXG18485.1"/>
    <property type="molecule type" value="Genomic_DNA"/>
</dbReference>
<name>A0A854Q9G5_CRYNE</name>
<dbReference type="InterPro" id="IPR050187">
    <property type="entry name" value="Lipid_Phosphate_FormReg"/>
</dbReference>
<comment type="caution">
    <text evidence="4">The sequence shown here is derived from an EMBL/GenBank/DDBJ whole genome shotgun (WGS) entry which is preliminary data.</text>
</comment>
<dbReference type="Gene3D" id="3.40.50.10330">
    <property type="entry name" value="Probable inorganic polyphosphate/atp-NAD kinase, domain 1"/>
    <property type="match status" value="1"/>
</dbReference>
<proteinExistence type="predicted"/>
<organism evidence="4 5">
    <name type="scientific">Cryptococcus neoformans Tu259-1</name>
    <dbReference type="NCBI Taxonomy" id="1230072"/>
    <lineage>
        <taxon>Eukaryota</taxon>
        <taxon>Fungi</taxon>
        <taxon>Dikarya</taxon>
        <taxon>Basidiomycota</taxon>
        <taxon>Agaricomycotina</taxon>
        <taxon>Tremellomycetes</taxon>
        <taxon>Tremellales</taxon>
        <taxon>Cryptococcaceae</taxon>
        <taxon>Cryptococcus</taxon>
        <taxon>Cryptococcus neoformans species complex</taxon>
    </lineage>
</organism>
<keyword evidence="2" id="KW-0812">Transmembrane</keyword>
<accession>A0A854Q9G5</accession>
<dbReference type="AlphaFoldDB" id="A0A854Q9G5"/>
<feature type="domain" description="DAGKc" evidence="3">
    <location>
        <begin position="109"/>
        <end position="276"/>
    </location>
</feature>
<dbReference type="SUPFAM" id="SSF111331">
    <property type="entry name" value="NAD kinase/diacylglycerol kinase-like"/>
    <property type="match status" value="1"/>
</dbReference>
<gene>
    <name evidence="4" type="ORF">C361_04610</name>
</gene>
<dbReference type="Pfam" id="PF00781">
    <property type="entry name" value="DAGK_cat"/>
    <property type="match status" value="1"/>
</dbReference>
<dbReference type="PROSITE" id="PS50146">
    <property type="entry name" value="DAGK"/>
    <property type="match status" value="1"/>
</dbReference>
<feature type="transmembrane region" description="Helical" evidence="2">
    <location>
        <begin position="30"/>
        <end position="50"/>
    </location>
</feature>
<keyword evidence="2" id="KW-1133">Transmembrane helix</keyword>
<feature type="region of interest" description="Disordered" evidence="1">
    <location>
        <begin position="439"/>
        <end position="465"/>
    </location>
</feature>
<dbReference type="InterPro" id="IPR001206">
    <property type="entry name" value="Diacylglycerol_kinase_cat_dom"/>
</dbReference>
<keyword evidence="2" id="KW-0472">Membrane</keyword>
<protein>
    <recommendedName>
        <fullName evidence="3">DAGKc domain-containing protein</fullName>
    </recommendedName>
</protein>
<dbReference type="Proteomes" id="UP000199727">
    <property type="component" value="Unassembled WGS sequence"/>
</dbReference>
<dbReference type="PANTHER" id="PTHR12358">
    <property type="entry name" value="SPHINGOSINE KINASE"/>
    <property type="match status" value="1"/>
</dbReference>
<reference evidence="4 5" key="1">
    <citation type="submission" date="2017-06" db="EMBL/GenBank/DDBJ databases">
        <title>Global population genomics of the pathogenic fungus Cryptococcus neoformans var. grubii.</title>
        <authorList>
            <person name="Cuomo C."/>
            <person name="Litvintseva A."/>
            <person name="Chen Y."/>
            <person name="Young S."/>
            <person name="Zeng Q."/>
            <person name="Chapman S."/>
            <person name="Gujja S."/>
            <person name="Saif S."/>
            <person name="Birren B."/>
        </authorList>
    </citation>
    <scope>NUCLEOTIDE SEQUENCE [LARGE SCALE GENOMIC DNA]</scope>
    <source>
        <strain evidence="4 5">Tu259-1</strain>
    </source>
</reference>